<proteinExistence type="predicted"/>
<reference evidence="1 2" key="1">
    <citation type="submission" date="2013-11" db="EMBL/GenBank/DDBJ databases">
        <title>Draft genome of the bovine lungworm Dictyocaulus viviparus.</title>
        <authorList>
            <person name="Mitreva M."/>
        </authorList>
    </citation>
    <scope>NUCLEOTIDE SEQUENCE [LARGE SCALE GENOMIC DNA]</scope>
    <source>
        <strain evidence="1 2">HannoverDv2000</strain>
    </source>
</reference>
<gene>
    <name evidence="1" type="ORF">DICVIV_07932</name>
</gene>
<evidence type="ECO:0000313" key="1">
    <source>
        <dbReference type="EMBL" id="KJH46014.1"/>
    </source>
</evidence>
<accession>A0A0D8XQE1</accession>
<reference evidence="2" key="2">
    <citation type="journal article" date="2016" name="Sci. Rep.">
        <title>Dictyocaulus viviparus genome, variome and transcriptome elucidate lungworm biology and support future intervention.</title>
        <authorList>
            <person name="McNulty S.N."/>
            <person name="Strube C."/>
            <person name="Rosa B.A."/>
            <person name="Martin J.C."/>
            <person name="Tyagi R."/>
            <person name="Choi Y.J."/>
            <person name="Wang Q."/>
            <person name="Hallsworth Pepin K."/>
            <person name="Zhang X."/>
            <person name="Ozersky P."/>
            <person name="Wilson R.K."/>
            <person name="Sternberg P.W."/>
            <person name="Gasser R.B."/>
            <person name="Mitreva M."/>
        </authorList>
    </citation>
    <scope>NUCLEOTIDE SEQUENCE [LARGE SCALE GENOMIC DNA]</scope>
    <source>
        <strain evidence="2">HannoverDv2000</strain>
    </source>
</reference>
<dbReference type="Proteomes" id="UP000053766">
    <property type="component" value="Unassembled WGS sequence"/>
</dbReference>
<protein>
    <submittedName>
        <fullName evidence="1">Uncharacterized protein</fullName>
    </submittedName>
</protein>
<dbReference type="EMBL" id="KN716374">
    <property type="protein sequence ID" value="KJH46014.1"/>
    <property type="molecule type" value="Genomic_DNA"/>
</dbReference>
<organism evidence="1 2">
    <name type="scientific">Dictyocaulus viviparus</name>
    <name type="common">Bovine lungworm</name>
    <dbReference type="NCBI Taxonomy" id="29172"/>
    <lineage>
        <taxon>Eukaryota</taxon>
        <taxon>Metazoa</taxon>
        <taxon>Ecdysozoa</taxon>
        <taxon>Nematoda</taxon>
        <taxon>Chromadorea</taxon>
        <taxon>Rhabditida</taxon>
        <taxon>Rhabditina</taxon>
        <taxon>Rhabditomorpha</taxon>
        <taxon>Strongyloidea</taxon>
        <taxon>Metastrongylidae</taxon>
        <taxon>Dictyocaulus</taxon>
    </lineage>
</organism>
<name>A0A0D8XQE1_DICVI</name>
<dbReference type="AlphaFoldDB" id="A0A0D8XQE1"/>
<sequence>MLFKMLDDLLANVDISSRHREQKLDMNAHAEEISIKNGLKIFIVRLVLCCPTRKGFSMLLMNVFGTTKQISMRPQRLSKVSVCDMM</sequence>
<keyword evidence="2" id="KW-1185">Reference proteome</keyword>
<evidence type="ECO:0000313" key="2">
    <source>
        <dbReference type="Proteomes" id="UP000053766"/>
    </source>
</evidence>